<feature type="transmembrane region" description="Helical" evidence="1">
    <location>
        <begin position="6"/>
        <end position="31"/>
    </location>
</feature>
<dbReference type="RefSeq" id="WP_378142123.1">
    <property type="nucleotide sequence ID" value="NZ_JBHSEF010000023.1"/>
</dbReference>
<protein>
    <submittedName>
        <fullName evidence="2">DUF3784 domain-containing protein</fullName>
    </submittedName>
</protein>
<accession>A0ABV8UW83</accession>
<dbReference type="Proteomes" id="UP001595733">
    <property type="component" value="Unassembled WGS sequence"/>
</dbReference>
<organism evidence="2 3">
    <name type="scientific">Chryseomicrobium palamuruense</name>
    <dbReference type="NCBI Taxonomy" id="682973"/>
    <lineage>
        <taxon>Bacteria</taxon>
        <taxon>Bacillati</taxon>
        <taxon>Bacillota</taxon>
        <taxon>Bacilli</taxon>
        <taxon>Bacillales</taxon>
        <taxon>Caryophanaceae</taxon>
        <taxon>Chryseomicrobium</taxon>
    </lineage>
</organism>
<gene>
    <name evidence="2" type="ORF">ACFO0S_11095</name>
</gene>
<evidence type="ECO:0000313" key="3">
    <source>
        <dbReference type="Proteomes" id="UP001595733"/>
    </source>
</evidence>
<reference evidence="3" key="1">
    <citation type="journal article" date="2019" name="Int. J. Syst. Evol. Microbiol.">
        <title>The Global Catalogue of Microorganisms (GCM) 10K type strain sequencing project: providing services to taxonomists for standard genome sequencing and annotation.</title>
        <authorList>
            <consortium name="The Broad Institute Genomics Platform"/>
            <consortium name="The Broad Institute Genome Sequencing Center for Infectious Disease"/>
            <person name="Wu L."/>
            <person name="Ma J."/>
        </authorList>
    </citation>
    <scope>NUCLEOTIDE SEQUENCE [LARGE SCALE GENOMIC DNA]</scope>
    <source>
        <strain evidence="3">CCUG 50353</strain>
    </source>
</reference>
<keyword evidence="1" id="KW-0812">Transmembrane</keyword>
<keyword evidence="3" id="KW-1185">Reference proteome</keyword>
<dbReference type="Pfam" id="PF12650">
    <property type="entry name" value="DUF3784"/>
    <property type="match status" value="1"/>
</dbReference>
<name>A0ABV8UW83_9BACL</name>
<sequence>MTGAAINLLLVIPFLVLAFFLSRGKGAFLIAGYNTMPKEEKAKYDEVALCKFMGKILYGISLSMVLLSLSEWLAIPALLWVGIALMTGLIIFTLVYLNTGNRFKK</sequence>
<dbReference type="EMBL" id="JBHSEF010000023">
    <property type="protein sequence ID" value="MFC4355598.1"/>
    <property type="molecule type" value="Genomic_DNA"/>
</dbReference>
<keyword evidence="1" id="KW-0472">Membrane</keyword>
<feature type="transmembrane region" description="Helical" evidence="1">
    <location>
        <begin position="52"/>
        <end position="69"/>
    </location>
</feature>
<evidence type="ECO:0000313" key="2">
    <source>
        <dbReference type="EMBL" id="MFC4355598.1"/>
    </source>
</evidence>
<comment type="caution">
    <text evidence="2">The sequence shown here is derived from an EMBL/GenBank/DDBJ whole genome shotgun (WGS) entry which is preliminary data.</text>
</comment>
<feature type="transmembrane region" description="Helical" evidence="1">
    <location>
        <begin position="75"/>
        <end position="97"/>
    </location>
</feature>
<keyword evidence="1" id="KW-1133">Transmembrane helix</keyword>
<proteinExistence type="predicted"/>
<evidence type="ECO:0000256" key="1">
    <source>
        <dbReference type="SAM" id="Phobius"/>
    </source>
</evidence>
<dbReference type="InterPro" id="IPR017259">
    <property type="entry name" value="UCP037672"/>
</dbReference>